<evidence type="ECO:0000256" key="1">
    <source>
        <dbReference type="ARBA" id="ARBA00009512"/>
    </source>
</evidence>
<evidence type="ECO:0000256" key="4">
    <source>
        <dbReference type="HAMAP-Rule" id="MF_00360"/>
    </source>
</evidence>
<dbReference type="InterPro" id="IPR035980">
    <property type="entry name" value="Ribosomal_bS6_sf"/>
</dbReference>
<dbReference type="GO" id="GO:0005840">
    <property type="term" value="C:ribosome"/>
    <property type="evidence" value="ECO:0007669"/>
    <property type="project" value="UniProtKB-KW"/>
</dbReference>
<dbReference type="GO" id="GO:0006412">
    <property type="term" value="P:translation"/>
    <property type="evidence" value="ECO:0007669"/>
    <property type="project" value="UniProtKB-UniRule"/>
</dbReference>
<dbReference type="GO" id="GO:0003735">
    <property type="term" value="F:structural constituent of ribosome"/>
    <property type="evidence" value="ECO:0007669"/>
    <property type="project" value="InterPro"/>
</dbReference>
<keyword evidence="4" id="KW-0694">RNA-binding</keyword>
<dbReference type="InterPro" id="IPR020814">
    <property type="entry name" value="Ribosomal_S6_plastid/chlpt"/>
</dbReference>
<keyword evidence="4 5" id="KW-0689">Ribosomal protein</keyword>
<dbReference type="Pfam" id="PF01250">
    <property type="entry name" value="Ribosomal_S6"/>
    <property type="match status" value="1"/>
</dbReference>
<dbReference type="Gene3D" id="3.30.70.60">
    <property type="match status" value="1"/>
</dbReference>
<dbReference type="CDD" id="cd00473">
    <property type="entry name" value="bS6"/>
    <property type="match status" value="1"/>
</dbReference>
<keyword evidence="4" id="KW-0687">Ribonucleoprotein</keyword>
<evidence type="ECO:0000313" key="6">
    <source>
        <dbReference type="Proteomes" id="UP000266506"/>
    </source>
</evidence>
<dbReference type="InterPro" id="IPR014717">
    <property type="entry name" value="Transl_elong_EF1B/ribsomal_bS6"/>
</dbReference>
<accession>A0A397RYJ9</accession>
<comment type="function">
    <text evidence="2 4">Binds together with bS18 to 16S ribosomal RNA.</text>
</comment>
<dbReference type="PANTHER" id="PTHR21011">
    <property type="entry name" value="MITOCHONDRIAL 28S RIBOSOMAL PROTEIN S6"/>
    <property type="match status" value="1"/>
</dbReference>
<dbReference type="Proteomes" id="UP000266506">
    <property type="component" value="Unassembled WGS sequence"/>
</dbReference>
<dbReference type="InterPro" id="IPR000529">
    <property type="entry name" value="Ribosomal_bS6"/>
</dbReference>
<keyword evidence="6" id="KW-1185">Reference proteome</keyword>
<dbReference type="OrthoDB" id="9812702at2"/>
<protein>
    <recommendedName>
        <fullName evidence="3 4">Small ribosomal subunit protein bS6</fullName>
    </recommendedName>
</protein>
<dbReference type="AlphaFoldDB" id="A0A397RYJ9"/>
<dbReference type="FunCoup" id="A0A397RYJ9">
    <property type="interactions" value="287"/>
</dbReference>
<comment type="caution">
    <text evidence="5">The sequence shown here is derived from an EMBL/GenBank/DDBJ whole genome shotgun (WGS) entry which is preliminary data.</text>
</comment>
<dbReference type="NCBIfam" id="TIGR00166">
    <property type="entry name" value="S6"/>
    <property type="match status" value="1"/>
</dbReference>
<dbReference type="EMBL" id="QXEV01000019">
    <property type="protein sequence ID" value="RIA75471.1"/>
    <property type="molecule type" value="Genomic_DNA"/>
</dbReference>
<sequence length="95" mass="11059">MKKYEVMYILRSNLDAEAIKAEVEAAKNIFTNNGSNVLEVKEWGFRELAYEIEHNKKGYYVWMLVEATKEAVNEFNRLAGYSEQIIRHIVVVDGE</sequence>
<dbReference type="HAMAP" id="MF_00360">
    <property type="entry name" value="Ribosomal_bS6"/>
    <property type="match status" value="1"/>
</dbReference>
<name>A0A397RYJ9_9MOLU</name>
<dbReference type="GO" id="GO:1990904">
    <property type="term" value="C:ribonucleoprotein complex"/>
    <property type="evidence" value="ECO:0007669"/>
    <property type="project" value="UniProtKB-KW"/>
</dbReference>
<proteinExistence type="inferred from homology"/>
<evidence type="ECO:0000256" key="3">
    <source>
        <dbReference type="ARBA" id="ARBA00035294"/>
    </source>
</evidence>
<dbReference type="InParanoid" id="A0A397RYJ9"/>
<dbReference type="GO" id="GO:0005737">
    <property type="term" value="C:cytoplasm"/>
    <property type="evidence" value="ECO:0007669"/>
    <property type="project" value="UniProtKB-ARBA"/>
</dbReference>
<evidence type="ECO:0000313" key="5">
    <source>
        <dbReference type="EMBL" id="RIA75471.1"/>
    </source>
</evidence>
<gene>
    <name evidence="4" type="primary">rpsF</name>
    <name evidence="5" type="ORF">EI71_01509</name>
</gene>
<comment type="similarity">
    <text evidence="1 4">Belongs to the bacterial ribosomal protein bS6 family.</text>
</comment>
<reference evidence="5 6" key="1">
    <citation type="submission" date="2018-08" db="EMBL/GenBank/DDBJ databases">
        <title>Genomic Encyclopedia of Archaeal and Bacterial Type Strains, Phase II (KMG-II): from individual species to whole genera.</title>
        <authorList>
            <person name="Goeker M."/>
        </authorList>
    </citation>
    <scope>NUCLEOTIDE SEQUENCE [LARGE SCALE GENOMIC DNA]</scope>
    <source>
        <strain evidence="5 6">ATCC 27112</strain>
    </source>
</reference>
<keyword evidence="4" id="KW-0699">rRNA-binding</keyword>
<dbReference type="SUPFAM" id="SSF54995">
    <property type="entry name" value="Ribosomal protein S6"/>
    <property type="match status" value="1"/>
</dbReference>
<dbReference type="GO" id="GO:0070181">
    <property type="term" value="F:small ribosomal subunit rRNA binding"/>
    <property type="evidence" value="ECO:0007669"/>
    <property type="project" value="TreeGrafter"/>
</dbReference>
<dbReference type="RefSeq" id="WP_119016622.1">
    <property type="nucleotide sequence ID" value="NZ_QXEV01000019.1"/>
</dbReference>
<dbReference type="PANTHER" id="PTHR21011:SF1">
    <property type="entry name" value="SMALL RIBOSOMAL SUBUNIT PROTEIN BS6M"/>
    <property type="match status" value="1"/>
</dbReference>
<organism evidence="5 6">
    <name type="scientific">Anaeroplasma bactoclasticum</name>
    <dbReference type="NCBI Taxonomy" id="2088"/>
    <lineage>
        <taxon>Bacteria</taxon>
        <taxon>Bacillati</taxon>
        <taxon>Mycoplasmatota</taxon>
        <taxon>Mollicutes</taxon>
        <taxon>Anaeroplasmatales</taxon>
        <taxon>Anaeroplasmataceae</taxon>
        <taxon>Anaeroplasma</taxon>
    </lineage>
</organism>
<evidence type="ECO:0000256" key="2">
    <source>
        <dbReference type="ARBA" id="ARBA00035104"/>
    </source>
</evidence>